<sequence length="180" mass="19130">MPKSSASKQRVRGAAKERLGDKNEQAIGELLEAAEAAKNEWDAKPLEWRKANPFIPDPSLAIGRITASQGAGGFTVQFPQKEELVQVRVMGNAALADKAAQLSKTVKLAGADQWPVAICFMPAASSHVKTGELLALLEGSHVTQFGKLGFKVPTNDGLDDLFDRSAAGGGGEEEVNFNDL</sequence>
<name>A0A6C0B1P3_9ZZZZ</name>
<feature type="region of interest" description="Disordered" evidence="1">
    <location>
        <begin position="1"/>
        <end position="22"/>
    </location>
</feature>
<dbReference type="AlphaFoldDB" id="A0A6C0B1P3"/>
<proteinExistence type="predicted"/>
<accession>A0A6C0B1P3</accession>
<reference evidence="2" key="1">
    <citation type="journal article" date="2020" name="Nature">
        <title>Giant virus diversity and host interactions through global metagenomics.</title>
        <authorList>
            <person name="Schulz F."/>
            <person name="Roux S."/>
            <person name="Paez-Espino D."/>
            <person name="Jungbluth S."/>
            <person name="Walsh D.A."/>
            <person name="Denef V.J."/>
            <person name="McMahon K.D."/>
            <person name="Konstantinidis K.T."/>
            <person name="Eloe-Fadrosh E.A."/>
            <person name="Kyrpides N.C."/>
            <person name="Woyke T."/>
        </authorList>
    </citation>
    <scope>NUCLEOTIDE SEQUENCE</scope>
    <source>
        <strain evidence="2">GVMAG-M-3300009185-7</strain>
    </source>
</reference>
<protein>
    <submittedName>
        <fullName evidence="2">Uncharacterized protein</fullName>
    </submittedName>
</protein>
<evidence type="ECO:0000313" key="2">
    <source>
        <dbReference type="EMBL" id="QHS85972.1"/>
    </source>
</evidence>
<dbReference type="EMBL" id="MN739050">
    <property type="protein sequence ID" value="QHS85972.1"/>
    <property type="molecule type" value="Genomic_DNA"/>
</dbReference>
<organism evidence="2">
    <name type="scientific">viral metagenome</name>
    <dbReference type="NCBI Taxonomy" id="1070528"/>
    <lineage>
        <taxon>unclassified sequences</taxon>
        <taxon>metagenomes</taxon>
        <taxon>organismal metagenomes</taxon>
    </lineage>
</organism>
<evidence type="ECO:0000256" key="1">
    <source>
        <dbReference type="SAM" id="MobiDB-lite"/>
    </source>
</evidence>